<dbReference type="PANTHER" id="PTHR43908">
    <property type="entry name" value="AT29763P-RELATED"/>
    <property type="match status" value="1"/>
</dbReference>
<dbReference type="SUPFAM" id="SSF46565">
    <property type="entry name" value="Chaperone J-domain"/>
    <property type="match status" value="1"/>
</dbReference>
<feature type="chain" id="PRO_5031260536" description="J domain-containing protein" evidence="1">
    <location>
        <begin position="27"/>
        <end position="236"/>
    </location>
</feature>
<dbReference type="Pfam" id="PF00226">
    <property type="entry name" value="DnaJ"/>
    <property type="match status" value="1"/>
</dbReference>
<evidence type="ECO:0000256" key="1">
    <source>
        <dbReference type="SAM" id="SignalP"/>
    </source>
</evidence>
<reference evidence="3" key="1">
    <citation type="submission" date="2021-01" db="EMBL/GenBank/DDBJ databases">
        <authorList>
            <person name="Corre E."/>
            <person name="Pelletier E."/>
            <person name="Niang G."/>
            <person name="Scheremetjew M."/>
            <person name="Finn R."/>
            <person name="Kale V."/>
            <person name="Holt S."/>
            <person name="Cochrane G."/>
            <person name="Meng A."/>
            <person name="Brown T."/>
            <person name="Cohen L."/>
        </authorList>
    </citation>
    <scope>NUCLEOTIDE SEQUENCE</scope>
    <source>
        <strain evidence="3">B650</strain>
    </source>
</reference>
<dbReference type="GO" id="GO:0030544">
    <property type="term" value="F:Hsp70 protein binding"/>
    <property type="evidence" value="ECO:0007669"/>
    <property type="project" value="TreeGrafter"/>
</dbReference>
<dbReference type="InterPro" id="IPR001623">
    <property type="entry name" value="DnaJ_domain"/>
</dbReference>
<organism evidence="3">
    <name type="scientific">Leptocylindrus danicus</name>
    <dbReference type="NCBI Taxonomy" id="163516"/>
    <lineage>
        <taxon>Eukaryota</taxon>
        <taxon>Sar</taxon>
        <taxon>Stramenopiles</taxon>
        <taxon>Ochrophyta</taxon>
        <taxon>Bacillariophyta</taxon>
        <taxon>Coscinodiscophyceae</taxon>
        <taxon>Chaetocerotophycidae</taxon>
        <taxon>Leptocylindrales</taxon>
        <taxon>Leptocylindraceae</taxon>
        <taxon>Leptocylindrus</taxon>
    </lineage>
</organism>
<evidence type="ECO:0000259" key="2">
    <source>
        <dbReference type="PROSITE" id="PS50076"/>
    </source>
</evidence>
<proteinExistence type="predicted"/>
<dbReference type="InterPro" id="IPR036869">
    <property type="entry name" value="J_dom_sf"/>
</dbReference>
<dbReference type="PROSITE" id="PS51257">
    <property type="entry name" value="PROKAR_LIPOPROTEIN"/>
    <property type="match status" value="1"/>
</dbReference>
<dbReference type="SMART" id="SM00271">
    <property type="entry name" value="DnaJ"/>
    <property type="match status" value="1"/>
</dbReference>
<sequence>MSSACRKCPILFLCFLFLIACTVSKGEDVDDIGRGAFDKSSSASYDDSGLTAEQLREAAEFEKLQAQREAEYEAKLEKMDKEQRKKLEKQRKIDARLVNKVLKAASKGDHYRVLGLSNNEKKIGSFVLFRVTPAHIKKAFRERARKLHPDKNTDPRATQAFIELEESASVLADADSKEEYDETVAMQKQRSRDDQRQMIFAIHRKAVSFVRPIFVIFNTAVRPFATSLTVMGVLIL</sequence>
<dbReference type="CDD" id="cd06257">
    <property type="entry name" value="DnaJ"/>
    <property type="match status" value="1"/>
</dbReference>
<gene>
    <name evidence="3" type="ORF">LDAN0321_LOCUS14982</name>
</gene>
<accession>A0A7S2L5V5</accession>
<feature type="signal peptide" evidence="1">
    <location>
        <begin position="1"/>
        <end position="26"/>
    </location>
</feature>
<dbReference type="GO" id="GO:0005789">
    <property type="term" value="C:endoplasmic reticulum membrane"/>
    <property type="evidence" value="ECO:0007669"/>
    <property type="project" value="TreeGrafter"/>
</dbReference>
<dbReference type="AlphaFoldDB" id="A0A7S2L5V5"/>
<dbReference type="EMBL" id="HBGY01023997">
    <property type="protein sequence ID" value="CAD9595853.1"/>
    <property type="molecule type" value="Transcribed_RNA"/>
</dbReference>
<dbReference type="Gene3D" id="1.10.287.110">
    <property type="entry name" value="DnaJ domain"/>
    <property type="match status" value="1"/>
</dbReference>
<name>A0A7S2L5V5_9STRA</name>
<protein>
    <recommendedName>
        <fullName evidence="2">J domain-containing protein</fullName>
    </recommendedName>
</protein>
<dbReference type="PROSITE" id="PS50076">
    <property type="entry name" value="DNAJ_2"/>
    <property type="match status" value="1"/>
</dbReference>
<keyword evidence="1" id="KW-0732">Signal</keyword>
<dbReference type="GO" id="GO:0071218">
    <property type="term" value="P:cellular response to misfolded protein"/>
    <property type="evidence" value="ECO:0007669"/>
    <property type="project" value="TreeGrafter"/>
</dbReference>
<feature type="domain" description="J" evidence="2">
    <location>
        <begin position="109"/>
        <end position="184"/>
    </location>
</feature>
<evidence type="ECO:0000313" key="3">
    <source>
        <dbReference type="EMBL" id="CAD9595853.1"/>
    </source>
</evidence>
<dbReference type="InterPro" id="IPR051100">
    <property type="entry name" value="DnaJ_subfamily_B/C"/>
</dbReference>
<dbReference type="PANTHER" id="PTHR43908:SF3">
    <property type="entry name" value="AT29763P-RELATED"/>
    <property type="match status" value="1"/>
</dbReference>